<evidence type="ECO:0000313" key="2">
    <source>
        <dbReference type="EMBL" id="CAL1354937.1"/>
    </source>
</evidence>
<gene>
    <name evidence="2" type="ORF">LTRI10_LOCUS2719</name>
</gene>
<protein>
    <submittedName>
        <fullName evidence="2">Uncharacterized protein</fullName>
    </submittedName>
</protein>
<keyword evidence="3" id="KW-1185">Reference proteome</keyword>
<sequence length="68" mass="7155">MAVLGVRLNIESPSTGGERDLHPGDAMVEEVERDGPNSSTEALCSPFRLRLTTGGSGTNSVGDHFPKT</sequence>
<proteinExistence type="predicted"/>
<dbReference type="Proteomes" id="UP001497516">
    <property type="component" value="Chromosome 1"/>
</dbReference>
<evidence type="ECO:0000313" key="3">
    <source>
        <dbReference type="Proteomes" id="UP001497516"/>
    </source>
</evidence>
<name>A0AAV2CEU7_9ROSI</name>
<accession>A0AAV2CEU7</accession>
<organism evidence="2 3">
    <name type="scientific">Linum trigynum</name>
    <dbReference type="NCBI Taxonomy" id="586398"/>
    <lineage>
        <taxon>Eukaryota</taxon>
        <taxon>Viridiplantae</taxon>
        <taxon>Streptophyta</taxon>
        <taxon>Embryophyta</taxon>
        <taxon>Tracheophyta</taxon>
        <taxon>Spermatophyta</taxon>
        <taxon>Magnoliopsida</taxon>
        <taxon>eudicotyledons</taxon>
        <taxon>Gunneridae</taxon>
        <taxon>Pentapetalae</taxon>
        <taxon>rosids</taxon>
        <taxon>fabids</taxon>
        <taxon>Malpighiales</taxon>
        <taxon>Linaceae</taxon>
        <taxon>Linum</taxon>
    </lineage>
</organism>
<feature type="region of interest" description="Disordered" evidence="1">
    <location>
        <begin position="1"/>
        <end position="23"/>
    </location>
</feature>
<reference evidence="2 3" key="1">
    <citation type="submission" date="2024-04" db="EMBL/GenBank/DDBJ databases">
        <authorList>
            <person name="Fracassetti M."/>
        </authorList>
    </citation>
    <scope>NUCLEOTIDE SEQUENCE [LARGE SCALE GENOMIC DNA]</scope>
</reference>
<dbReference type="EMBL" id="OZ034813">
    <property type="protein sequence ID" value="CAL1354937.1"/>
    <property type="molecule type" value="Genomic_DNA"/>
</dbReference>
<evidence type="ECO:0000256" key="1">
    <source>
        <dbReference type="SAM" id="MobiDB-lite"/>
    </source>
</evidence>
<dbReference type="AlphaFoldDB" id="A0AAV2CEU7"/>